<dbReference type="SMART" id="SM00382">
    <property type="entry name" value="AAA"/>
    <property type="match status" value="1"/>
</dbReference>
<evidence type="ECO:0000313" key="5">
    <source>
        <dbReference type="Proteomes" id="UP000515292"/>
    </source>
</evidence>
<dbReference type="GO" id="GO:0005524">
    <property type="term" value="F:ATP binding"/>
    <property type="evidence" value="ECO:0007669"/>
    <property type="project" value="UniProtKB-KW"/>
</dbReference>
<dbReference type="Proteomes" id="UP000515292">
    <property type="component" value="Chromosome"/>
</dbReference>
<evidence type="ECO:0000259" key="3">
    <source>
        <dbReference type="PROSITE" id="PS50893"/>
    </source>
</evidence>
<keyword evidence="5" id="KW-1185">Reference proteome</keyword>
<sequence length="202" mass="21705">MSLSVAVEARLGERAFALAFESDAAVTALFGASGCGKTSTLDMIAGLRRPDAGRIVVDGETLFDSAAGVNLQPEARRIGTVFQDARLFPHLSVRRNLLYGARVPAEMPALAAELGIAGLLDRWPRHLSGGETRRVAIGRALLSKPRLLLLDEPLAHLDRARADGILELIRGLAAAARVPILYVSHDLRELTALNARIIDMNI</sequence>
<dbReference type="Pfam" id="PF00005">
    <property type="entry name" value="ABC_tran"/>
    <property type="match status" value="1"/>
</dbReference>
<dbReference type="InterPro" id="IPR003439">
    <property type="entry name" value="ABC_transporter-like_ATP-bd"/>
</dbReference>
<dbReference type="GO" id="GO:0016887">
    <property type="term" value="F:ATP hydrolysis activity"/>
    <property type="evidence" value="ECO:0007669"/>
    <property type="project" value="InterPro"/>
</dbReference>
<keyword evidence="1" id="KW-0547">Nucleotide-binding</keyword>
<dbReference type="PANTHER" id="PTHR43514:SF4">
    <property type="entry name" value="ABC TRANSPORTER I FAMILY MEMBER 10"/>
    <property type="match status" value="1"/>
</dbReference>
<feature type="domain" description="ABC transporter" evidence="3">
    <location>
        <begin position="1"/>
        <end position="202"/>
    </location>
</feature>
<name>A0A7G5IMQ6_9SPHN</name>
<evidence type="ECO:0000256" key="1">
    <source>
        <dbReference type="ARBA" id="ARBA00022741"/>
    </source>
</evidence>
<accession>A0A7G5IMQ6</accession>
<dbReference type="AlphaFoldDB" id="A0A7G5IMQ6"/>
<protein>
    <submittedName>
        <fullName evidence="4">ATP-binding cassette domain-containing protein</fullName>
    </submittedName>
</protein>
<proteinExistence type="predicted"/>
<evidence type="ECO:0000256" key="2">
    <source>
        <dbReference type="ARBA" id="ARBA00022840"/>
    </source>
</evidence>
<dbReference type="PANTHER" id="PTHR43514">
    <property type="entry name" value="ABC TRANSPORTER I FAMILY MEMBER 10"/>
    <property type="match status" value="1"/>
</dbReference>
<evidence type="ECO:0000313" key="4">
    <source>
        <dbReference type="EMBL" id="QMW24648.1"/>
    </source>
</evidence>
<dbReference type="InterPro" id="IPR003593">
    <property type="entry name" value="AAA+_ATPase"/>
</dbReference>
<dbReference type="EMBL" id="CP059851">
    <property type="protein sequence ID" value="QMW24648.1"/>
    <property type="molecule type" value="Genomic_DNA"/>
</dbReference>
<organism evidence="4 5">
    <name type="scientific">Sandaracinobacteroides saxicola</name>
    <dbReference type="NCBI Taxonomy" id="2759707"/>
    <lineage>
        <taxon>Bacteria</taxon>
        <taxon>Pseudomonadati</taxon>
        <taxon>Pseudomonadota</taxon>
        <taxon>Alphaproteobacteria</taxon>
        <taxon>Sphingomonadales</taxon>
        <taxon>Sphingosinicellaceae</taxon>
        <taxon>Sandaracinobacteroides</taxon>
    </lineage>
</organism>
<dbReference type="InterPro" id="IPR050334">
    <property type="entry name" value="Molybdenum_import_ModC"/>
</dbReference>
<reference evidence="4 5" key="1">
    <citation type="submission" date="2020-07" db="EMBL/GenBank/DDBJ databases">
        <title>Complete genome sequence for Sandaracinobacter sp. M6.</title>
        <authorList>
            <person name="Tang Y."/>
            <person name="Liu Q."/>
            <person name="Guo Z."/>
            <person name="Lei P."/>
            <person name="Huang B."/>
        </authorList>
    </citation>
    <scope>NUCLEOTIDE SEQUENCE [LARGE SCALE GENOMIC DNA]</scope>
    <source>
        <strain evidence="4 5">M6</strain>
    </source>
</reference>
<keyword evidence="2 4" id="KW-0067">ATP-binding</keyword>
<dbReference type="PROSITE" id="PS50893">
    <property type="entry name" value="ABC_TRANSPORTER_2"/>
    <property type="match status" value="1"/>
</dbReference>
<dbReference type="KEGG" id="sand:H3309_11340"/>
<dbReference type="SUPFAM" id="SSF52540">
    <property type="entry name" value="P-loop containing nucleoside triphosphate hydrolases"/>
    <property type="match status" value="1"/>
</dbReference>
<gene>
    <name evidence="4" type="ORF">H3309_11340</name>
</gene>
<dbReference type="InterPro" id="IPR027417">
    <property type="entry name" value="P-loop_NTPase"/>
</dbReference>
<dbReference type="Gene3D" id="3.40.50.300">
    <property type="entry name" value="P-loop containing nucleotide triphosphate hydrolases"/>
    <property type="match status" value="1"/>
</dbReference>